<organism evidence="2 3">
    <name type="scientific">Taishania pollutisoli</name>
    <dbReference type="NCBI Taxonomy" id="2766479"/>
    <lineage>
        <taxon>Bacteria</taxon>
        <taxon>Pseudomonadati</taxon>
        <taxon>Bacteroidota</taxon>
        <taxon>Flavobacteriia</taxon>
        <taxon>Flavobacteriales</taxon>
        <taxon>Crocinitomicaceae</taxon>
        <taxon>Taishania</taxon>
    </lineage>
</organism>
<comment type="caution">
    <text evidence="2">The sequence shown here is derived from an EMBL/GenBank/DDBJ whole genome shotgun (WGS) entry which is preliminary data.</text>
</comment>
<keyword evidence="2" id="KW-0255">Endonuclease</keyword>
<reference evidence="2" key="1">
    <citation type="submission" date="2020-09" db="EMBL/GenBank/DDBJ databases">
        <title>Taishania pollutisoli gen. nov., sp. nov., Isolated from Tetrabromobisphenol A-Contaminated Soil.</title>
        <authorList>
            <person name="Chen Q."/>
        </authorList>
    </citation>
    <scope>NUCLEOTIDE SEQUENCE</scope>
    <source>
        <strain evidence="2">CZZ-1</strain>
    </source>
</reference>
<name>A0A8J6U1J0_9FLAO</name>
<dbReference type="InterPro" id="IPR044925">
    <property type="entry name" value="His-Me_finger_sf"/>
</dbReference>
<evidence type="ECO:0000259" key="1">
    <source>
        <dbReference type="Pfam" id="PF13392"/>
    </source>
</evidence>
<dbReference type="RefSeq" id="WP_216714891.1">
    <property type="nucleotide sequence ID" value="NZ_JACVEL010000031.1"/>
</dbReference>
<dbReference type="Pfam" id="PF13392">
    <property type="entry name" value="HNH_3"/>
    <property type="match status" value="1"/>
</dbReference>
<accession>A0A8J6U1J0</accession>
<evidence type="ECO:0000313" key="2">
    <source>
        <dbReference type="EMBL" id="MBC9814003.1"/>
    </source>
</evidence>
<keyword evidence="2" id="KW-0540">Nuclease</keyword>
<dbReference type="SUPFAM" id="SSF54060">
    <property type="entry name" value="His-Me finger endonucleases"/>
    <property type="match status" value="1"/>
</dbReference>
<dbReference type="GO" id="GO:0003677">
    <property type="term" value="F:DNA binding"/>
    <property type="evidence" value="ECO:0007669"/>
    <property type="project" value="InterPro"/>
</dbReference>
<dbReference type="InterPro" id="IPR016177">
    <property type="entry name" value="DNA-bd_dom_sf"/>
</dbReference>
<feature type="domain" description="HNH nuclease" evidence="1">
    <location>
        <begin position="51"/>
        <end position="95"/>
    </location>
</feature>
<dbReference type="GO" id="GO:0004519">
    <property type="term" value="F:endonuclease activity"/>
    <property type="evidence" value="ECO:0007669"/>
    <property type="project" value="UniProtKB-KW"/>
</dbReference>
<protein>
    <submittedName>
        <fullName evidence="2">HNH endonuclease</fullName>
    </submittedName>
</protein>
<evidence type="ECO:0000313" key="3">
    <source>
        <dbReference type="Proteomes" id="UP000652681"/>
    </source>
</evidence>
<sequence>MCEIAWGRVFTYDNGALIWRVRPGPRVSVGSTAGSSVNKGHRRIKFKGKIYQAHRIVWEMHNGKIPEGMQIDHINGMYDDNRLENLQLVTQQGNVAKAGWQKIRSSNKSGFPGVRWRESHNKWAAYMTIDGIKKHLGYYSTREEAIAARVSALETLDKGIRPNE</sequence>
<proteinExistence type="predicted"/>
<dbReference type="SUPFAM" id="SSF54171">
    <property type="entry name" value="DNA-binding domain"/>
    <property type="match status" value="1"/>
</dbReference>
<dbReference type="Proteomes" id="UP000652681">
    <property type="component" value="Unassembled WGS sequence"/>
</dbReference>
<dbReference type="InterPro" id="IPR003615">
    <property type="entry name" value="HNH_nuc"/>
</dbReference>
<keyword evidence="2" id="KW-0378">Hydrolase</keyword>
<keyword evidence="3" id="KW-1185">Reference proteome</keyword>
<dbReference type="EMBL" id="JACVEL010000031">
    <property type="protein sequence ID" value="MBC9814003.1"/>
    <property type="molecule type" value="Genomic_DNA"/>
</dbReference>
<dbReference type="Gene3D" id="3.90.75.20">
    <property type="match status" value="1"/>
</dbReference>
<gene>
    <name evidence="2" type="ORF">H9Y05_16120</name>
</gene>
<dbReference type="AlphaFoldDB" id="A0A8J6U1J0"/>